<evidence type="ECO:0000313" key="3">
    <source>
        <dbReference type="EMBL" id="WTZ10024.1"/>
    </source>
</evidence>
<proteinExistence type="predicted"/>
<organism evidence="3">
    <name type="scientific">Streptomyces sp. NBC_01393</name>
    <dbReference type="NCBI Taxonomy" id="2903851"/>
    <lineage>
        <taxon>Bacteria</taxon>
        <taxon>Bacillati</taxon>
        <taxon>Actinomycetota</taxon>
        <taxon>Actinomycetes</taxon>
        <taxon>Kitasatosporales</taxon>
        <taxon>Streptomycetaceae</taxon>
        <taxon>Streptomyces</taxon>
    </lineage>
</organism>
<feature type="transmembrane region" description="Helical" evidence="2">
    <location>
        <begin position="105"/>
        <end position="132"/>
    </location>
</feature>
<accession>A0AAU3HWR0</accession>
<feature type="transmembrane region" description="Helical" evidence="2">
    <location>
        <begin position="34"/>
        <end position="57"/>
    </location>
</feature>
<dbReference type="AlphaFoldDB" id="A0AAU3HWR0"/>
<evidence type="ECO:0000256" key="1">
    <source>
        <dbReference type="SAM" id="MobiDB-lite"/>
    </source>
</evidence>
<evidence type="ECO:0008006" key="4">
    <source>
        <dbReference type="Google" id="ProtNLM"/>
    </source>
</evidence>
<keyword evidence="2" id="KW-1133">Transmembrane helix</keyword>
<name>A0AAU3HWR0_9ACTN</name>
<keyword evidence="2" id="KW-0812">Transmembrane</keyword>
<reference evidence="3" key="1">
    <citation type="submission" date="2022-10" db="EMBL/GenBank/DDBJ databases">
        <title>The complete genomes of actinobacterial strains from the NBC collection.</title>
        <authorList>
            <person name="Joergensen T.S."/>
            <person name="Alvarez Arevalo M."/>
            <person name="Sterndorff E.B."/>
            <person name="Faurdal D."/>
            <person name="Vuksanovic O."/>
            <person name="Mourched A.-S."/>
            <person name="Charusanti P."/>
            <person name="Shaw S."/>
            <person name="Blin K."/>
            <person name="Weber T."/>
        </authorList>
    </citation>
    <scope>NUCLEOTIDE SEQUENCE</scope>
    <source>
        <strain evidence="3">NBC_01393</strain>
    </source>
</reference>
<dbReference type="EMBL" id="CP109546">
    <property type="protein sequence ID" value="WTZ10024.1"/>
    <property type="molecule type" value="Genomic_DNA"/>
</dbReference>
<feature type="transmembrane region" description="Helical" evidence="2">
    <location>
        <begin position="77"/>
        <end position="98"/>
    </location>
</feature>
<keyword evidence="2" id="KW-0472">Membrane</keyword>
<evidence type="ECO:0000256" key="2">
    <source>
        <dbReference type="SAM" id="Phobius"/>
    </source>
</evidence>
<protein>
    <recommendedName>
        <fullName evidence="4">ABC transporter permease</fullName>
    </recommendedName>
</protein>
<sequence length="133" mass="13632">MITPAGPQVPTRASPSSSAAAFLPADPAQPRRKWWIAPPAGVLVALPVQLVAAFLLLMSPMALDSCNAADPCGRTEAAMGVSLVLLLPAVLSLGVPWWRARRKSLGAGIGVSLIPLGLTPASIGTLLFGIVFG</sequence>
<gene>
    <name evidence="3" type="ORF">OG699_19750</name>
</gene>
<feature type="compositionally biased region" description="Low complexity" evidence="1">
    <location>
        <begin position="13"/>
        <end position="22"/>
    </location>
</feature>
<feature type="region of interest" description="Disordered" evidence="1">
    <location>
        <begin position="1"/>
        <end position="22"/>
    </location>
</feature>